<dbReference type="PANTHER" id="PTHR36222:SF1">
    <property type="entry name" value="SERINE PROTEASE INHIBITOR RV3364C"/>
    <property type="match status" value="1"/>
</dbReference>
<evidence type="ECO:0000313" key="2">
    <source>
        <dbReference type="EMBL" id="GIG06794.1"/>
    </source>
</evidence>
<organism evidence="2 3">
    <name type="scientific">Catellatospora coxensis</name>
    <dbReference type="NCBI Taxonomy" id="310354"/>
    <lineage>
        <taxon>Bacteria</taxon>
        <taxon>Bacillati</taxon>
        <taxon>Actinomycetota</taxon>
        <taxon>Actinomycetes</taxon>
        <taxon>Micromonosporales</taxon>
        <taxon>Micromonosporaceae</taxon>
        <taxon>Catellatospora</taxon>
    </lineage>
</organism>
<proteinExistence type="predicted"/>
<protein>
    <submittedName>
        <fullName evidence="2">Dynein regulation protein LC7</fullName>
    </submittedName>
</protein>
<reference evidence="2 3" key="1">
    <citation type="submission" date="2021-01" db="EMBL/GenBank/DDBJ databases">
        <title>Whole genome shotgun sequence of Catellatospora coxensis NBRC 107359.</title>
        <authorList>
            <person name="Komaki H."/>
            <person name="Tamura T."/>
        </authorList>
    </citation>
    <scope>NUCLEOTIDE SEQUENCE [LARGE SCALE GENOMIC DNA]</scope>
    <source>
        <strain evidence="2 3">NBRC 107359</strain>
    </source>
</reference>
<dbReference type="SMART" id="SM00960">
    <property type="entry name" value="Robl_LC7"/>
    <property type="match status" value="1"/>
</dbReference>
<dbReference type="InterPro" id="IPR004942">
    <property type="entry name" value="Roadblock/LAMTOR2_dom"/>
</dbReference>
<dbReference type="AlphaFoldDB" id="A0A8J3KWY5"/>
<dbReference type="PANTHER" id="PTHR36222">
    <property type="entry name" value="SERINE PROTEASE INHIBITOR RV3364C"/>
    <property type="match status" value="1"/>
</dbReference>
<comment type="caution">
    <text evidence="2">The sequence shown here is derived from an EMBL/GenBank/DDBJ whole genome shotgun (WGS) entry which is preliminary data.</text>
</comment>
<name>A0A8J3KWY5_9ACTN</name>
<dbReference type="SUPFAM" id="SSF103196">
    <property type="entry name" value="Roadblock/LC7 domain"/>
    <property type="match status" value="1"/>
</dbReference>
<dbReference type="InterPro" id="IPR053141">
    <property type="entry name" value="Mycobact_SerProt_Inhib_Rv3364c"/>
</dbReference>
<gene>
    <name evidence="2" type="ORF">Cco03nite_34940</name>
</gene>
<evidence type="ECO:0000313" key="3">
    <source>
        <dbReference type="Proteomes" id="UP000630887"/>
    </source>
</evidence>
<dbReference type="Pfam" id="PF03259">
    <property type="entry name" value="Robl_LC7"/>
    <property type="match status" value="1"/>
</dbReference>
<dbReference type="EMBL" id="BONI01000027">
    <property type="protein sequence ID" value="GIG06794.1"/>
    <property type="molecule type" value="Genomic_DNA"/>
</dbReference>
<sequence>MTEKTAATVDLAWLVDDLVHRVVEARYAIILSTDGLLIATSAGLAKADAEHLAAAAAGLSSLARGAGRHFGDSVVRRTMIEFGTGYLFVTSAGNGACLAVVCGSDIDVGVAAYEMEMLVVRVGQYITTPVRQPATAQG</sequence>
<dbReference type="Gene3D" id="3.30.450.30">
    <property type="entry name" value="Dynein light chain 2a, cytoplasmic"/>
    <property type="match status" value="1"/>
</dbReference>
<accession>A0A8J3KWY5</accession>
<keyword evidence="3" id="KW-1185">Reference proteome</keyword>
<dbReference type="Proteomes" id="UP000630887">
    <property type="component" value="Unassembled WGS sequence"/>
</dbReference>
<feature type="domain" description="Roadblock/LAMTOR2" evidence="1">
    <location>
        <begin position="12"/>
        <end position="102"/>
    </location>
</feature>
<evidence type="ECO:0000259" key="1">
    <source>
        <dbReference type="SMART" id="SM00960"/>
    </source>
</evidence>